<organism evidence="2">
    <name type="scientific">Desulfatirhabdium butyrativorans</name>
    <dbReference type="NCBI Taxonomy" id="340467"/>
    <lineage>
        <taxon>Bacteria</taxon>
        <taxon>Pseudomonadati</taxon>
        <taxon>Thermodesulfobacteriota</taxon>
        <taxon>Desulfobacteria</taxon>
        <taxon>Desulfobacterales</taxon>
        <taxon>Desulfatirhabdiaceae</taxon>
        <taxon>Desulfatirhabdium</taxon>
    </lineage>
</organism>
<comment type="caution">
    <text evidence="2">The sequence shown here is derived from an EMBL/GenBank/DDBJ whole genome shotgun (WGS) entry which is preliminary data.</text>
</comment>
<dbReference type="InterPro" id="IPR002625">
    <property type="entry name" value="Smr_dom"/>
</dbReference>
<dbReference type="Gene3D" id="3.30.1370.110">
    <property type="match status" value="1"/>
</dbReference>
<gene>
    <name evidence="2" type="ORF">ENS29_06485</name>
</gene>
<protein>
    <submittedName>
        <fullName evidence="2">DNA mismatch repair protein MutS</fullName>
    </submittedName>
</protein>
<accession>A0A7C4MQA9</accession>
<dbReference type="PANTHER" id="PTHR35562">
    <property type="entry name" value="DNA ENDONUCLEASE SMRA-RELATED"/>
    <property type="match status" value="1"/>
</dbReference>
<dbReference type="EMBL" id="DSUH01000149">
    <property type="protein sequence ID" value="HGU32486.1"/>
    <property type="molecule type" value="Genomic_DNA"/>
</dbReference>
<sequence length="98" mass="11102">MLHFPIEDSIDLHTFDPREIEPLLEDYLEECRKAGLTEVRIIHGKGRGILKHRVRFFLEKSPVVVSHADADWSGGGWGATRVVLKPMKSERAPCPKPS</sequence>
<reference evidence="2" key="1">
    <citation type="journal article" date="2020" name="mSystems">
        <title>Genome- and Community-Level Interaction Insights into Carbon Utilization and Element Cycling Functions of Hydrothermarchaeota in Hydrothermal Sediment.</title>
        <authorList>
            <person name="Zhou Z."/>
            <person name="Liu Y."/>
            <person name="Xu W."/>
            <person name="Pan J."/>
            <person name="Luo Z.H."/>
            <person name="Li M."/>
        </authorList>
    </citation>
    <scope>NUCLEOTIDE SEQUENCE [LARGE SCALE GENOMIC DNA]</scope>
    <source>
        <strain evidence="2">SpSt-477</strain>
    </source>
</reference>
<dbReference type="AlphaFoldDB" id="A0A7C4MQA9"/>
<evidence type="ECO:0000313" key="2">
    <source>
        <dbReference type="EMBL" id="HGU32486.1"/>
    </source>
</evidence>
<proteinExistence type="predicted"/>
<dbReference type="SMART" id="SM00463">
    <property type="entry name" value="SMR"/>
    <property type="match status" value="1"/>
</dbReference>
<dbReference type="PANTHER" id="PTHR35562:SF2">
    <property type="entry name" value="DNA ENDONUCLEASE SMRA-RELATED"/>
    <property type="match status" value="1"/>
</dbReference>
<name>A0A7C4MQA9_9BACT</name>
<feature type="domain" description="Smr" evidence="1">
    <location>
        <begin position="10"/>
        <end position="85"/>
    </location>
</feature>
<dbReference type="InterPro" id="IPR036063">
    <property type="entry name" value="Smr_dom_sf"/>
</dbReference>
<evidence type="ECO:0000259" key="1">
    <source>
        <dbReference type="PROSITE" id="PS50828"/>
    </source>
</evidence>
<dbReference type="PROSITE" id="PS50828">
    <property type="entry name" value="SMR"/>
    <property type="match status" value="1"/>
</dbReference>
<dbReference type="SUPFAM" id="SSF160443">
    <property type="entry name" value="SMR domain-like"/>
    <property type="match status" value="1"/>
</dbReference>
<dbReference type="Pfam" id="PF01713">
    <property type="entry name" value="Smr"/>
    <property type="match status" value="1"/>
</dbReference>